<dbReference type="AlphaFoldDB" id="A0A4Y2D4E7"/>
<reference evidence="2 3" key="1">
    <citation type="journal article" date="2019" name="Sci. Rep.">
        <title>Orb-weaving spider Araneus ventricosus genome elucidates the spidroin gene catalogue.</title>
        <authorList>
            <person name="Kono N."/>
            <person name="Nakamura H."/>
            <person name="Ohtoshi R."/>
            <person name="Moran D.A.P."/>
            <person name="Shinohara A."/>
            <person name="Yoshida Y."/>
            <person name="Fujiwara M."/>
            <person name="Mori M."/>
            <person name="Tomita M."/>
            <person name="Arakawa K."/>
        </authorList>
    </citation>
    <scope>NUCLEOTIDE SEQUENCE [LARGE SCALE GENOMIC DNA]</scope>
</reference>
<name>A0A4Y2D4E7_ARAVE</name>
<evidence type="ECO:0000313" key="2">
    <source>
        <dbReference type="EMBL" id="GBM11583.1"/>
    </source>
</evidence>
<keyword evidence="3" id="KW-1185">Reference proteome</keyword>
<accession>A0A4Y2D4E7</accession>
<evidence type="ECO:0000256" key="1">
    <source>
        <dbReference type="SAM" id="MobiDB-lite"/>
    </source>
</evidence>
<comment type="caution">
    <text evidence="2">The sequence shown here is derived from an EMBL/GenBank/DDBJ whole genome shotgun (WGS) entry which is preliminary data.</text>
</comment>
<feature type="compositionally biased region" description="Basic and acidic residues" evidence="1">
    <location>
        <begin position="1"/>
        <end position="19"/>
    </location>
</feature>
<evidence type="ECO:0000313" key="3">
    <source>
        <dbReference type="Proteomes" id="UP000499080"/>
    </source>
</evidence>
<sequence>MKASLGDDHASLNRQKDNGQDLQVTRIRKVGKIKFVWCGSLERGMPVQVSSSSSDRGSKLRGSAVKTLVFRFISSFQRNVHHENGELWSDDETTSELAALSPNFSSTAAGIQSVRTLFSVA</sequence>
<gene>
    <name evidence="2" type="ORF">AVEN_180136_1</name>
</gene>
<protein>
    <submittedName>
        <fullName evidence="2">Uncharacterized protein</fullName>
    </submittedName>
</protein>
<organism evidence="2 3">
    <name type="scientific">Araneus ventricosus</name>
    <name type="common">Orbweaver spider</name>
    <name type="synonym">Epeira ventricosa</name>
    <dbReference type="NCBI Taxonomy" id="182803"/>
    <lineage>
        <taxon>Eukaryota</taxon>
        <taxon>Metazoa</taxon>
        <taxon>Ecdysozoa</taxon>
        <taxon>Arthropoda</taxon>
        <taxon>Chelicerata</taxon>
        <taxon>Arachnida</taxon>
        <taxon>Araneae</taxon>
        <taxon>Araneomorphae</taxon>
        <taxon>Entelegynae</taxon>
        <taxon>Araneoidea</taxon>
        <taxon>Araneidae</taxon>
        <taxon>Araneus</taxon>
    </lineage>
</organism>
<dbReference type="EMBL" id="BGPR01000301">
    <property type="protein sequence ID" value="GBM11583.1"/>
    <property type="molecule type" value="Genomic_DNA"/>
</dbReference>
<dbReference type="Proteomes" id="UP000499080">
    <property type="component" value="Unassembled WGS sequence"/>
</dbReference>
<feature type="region of interest" description="Disordered" evidence="1">
    <location>
        <begin position="1"/>
        <end position="23"/>
    </location>
</feature>
<proteinExistence type="predicted"/>